<dbReference type="EMBL" id="JARAOO010000008">
    <property type="protein sequence ID" value="KAJ7959589.1"/>
    <property type="molecule type" value="Genomic_DNA"/>
</dbReference>
<evidence type="ECO:0000256" key="9">
    <source>
        <dbReference type="ARBA" id="ARBA00038341"/>
    </source>
</evidence>
<feature type="domain" description="Cation/H(+) antiporter C-terminal" evidence="12">
    <location>
        <begin position="320"/>
        <end position="472"/>
    </location>
</feature>
<organism evidence="13 14">
    <name type="scientific">Quillaja saponaria</name>
    <name type="common">Soap bark tree</name>
    <dbReference type="NCBI Taxonomy" id="32244"/>
    <lineage>
        <taxon>Eukaryota</taxon>
        <taxon>Viridiplantae</taxon>
        <taxon>Streptophyta</taxon>
        <taxon>Embryophyta</taxon>
        <taxon>Tracheophyta</taxon>
        <taxon>Spermatophyta</taxon>
        <taxon>Magnoliopsida</taxon>
        <taxon>eudicotyledons</taxon>
        <taxon>Gunneridae</taxon>
        <taxon>Pentapetalae</taxon>
        <taxon>rosids</taxon>
        <taxon>fabids</taxon>
        <taxon>Fabales</taxon>
        <taxon>Quillajaceae</taxon>
        <taxon>Quillaja</taxon>
    </lineage>
</organism>
<evidence type="ECO:0000256" key="5">
    <source>
        <dbReference type="ARBA" id="ARBA00022958"/>
    </source>
</evidence>
<protein>
    <submittedName>
        <fullName evidence="13">Cation/H(+) antiporter like</fullName>
    </submittedName>
</protein>
<comment type="similarity">
    <text evidence="9">Belongs to the monovalent cation:proton antiporter 2 (CPA2) transporter (TC 2.A.37) family. CHX (TC 2.A.37.4) subfamily.</text>
</comment>
<evidence type="ECO:0000313" key="13">
    <source>
        <dbReference type="EMBL" id="KAJ7959589.1"/>
    </source>
</evidence>
<evidence type="ECO:0000256" key="8">
    <source>
        <dbReference type="ARBA" id="ARBA00023136"/>
    </source>
</evidence>
<dbReference type="PANTHER" id="PTHR32468:SF108">
    <property type="entry name" value="CATION_H(+) ANTIPORTER 15-LIKE"/>
    <property type="match status" value="1"/>
</dbReference>
<evidence type="ECO:0000256" key="3">
    <source>
        <dbReference type="ARBA" id="ARBA00022538"/>
    </source>
</evidence>
<proteinExistence type="inferred from homology"/>
<feature type="domain" description="Cation/H+ exchanger transmembrane" evidence="11">
    <location>
        <begin position="7"/>
        <end position="220"/>
    </location>
</feature>
<evidence type="ECO:0000256" key="10">
    <source>
        <dbReference type="SAM" id="Phobius"/>
    </source>
</evidence>
<dbReference type="Pfam" id="PF23259">
    <property type="entry name" value="CHX17_C"/>
    <property type="match status" value="1"/>
</dbReference>
<keyword evidence="8 10" id="KW-0472">Membrane</keyword>
<feature type="transmembrane region" description="Helical" evidence="10">
    <location>
        <begin position="12"/>
        <end position="35"/>
    </location>
</feature>
<gene>
    <name evidence="13" type="ORF">O6P43_020147</name>
</gene>
<keyword evidence="5" id="KW-0630">Potassium</keyword>
<evidence type="ECO:0000259" key="11">
    <source>
        <dbReference type="Pfam" id="PF00999"/>
    </source>
</evidence>
<dbReference type="InterPro" id="IPR006153">
    <property type="entry name" value="Cation/H_exchanger_TM"/>
</dbReference>
<dbReference type="InterPro" id="IPR050794">
    <property type="entry name" value="CPA2_transporter"/>
</dbReference>
<keyword evidence="3" id="KW-0633">Potassium transport</keyword>
<sequence>MDVGMPFRTAKTAWRIGFMSFISSFLVMGLLLYSFYNSLPGFGKEQLFVLFFPAFSCFCNFPVIAQALDELNLLTSDLGHLSMPCAMLNDAIQWCVIGIGVFFRQWKTLESVGAFFSFLGFLSFNIVVIRPAMIWIKKTTPDGKPVKETYIVLILVGVLVMVAAFDAVGVPYVHGPLILGLTIPDGPPLGATLEEKSELIISEFFLPLFFLVVGANTDIHIRPRDALLLSLVMNVEGIVELVTYSRWKTQKLINEQHYTQMILTTVAVTGIVTPLIEIFYKPETVLISSKRQNEQMRTIQTTPHNSELRILVCIRNEENLHGGRDDREGLALASRMSGNPDVTVTLLRIMARLNKKTGDSNGDSFEEHEETERMLDENLLVEFKAKNASNACVVCREISVNDTVDGFQALTTLESNYDLVIVGKRHGIISFVDENTFDFVEFEELGVVGDIFLASKDFCKGVASVLVMQQFGNQLKAVDGFGSSNSKDWGKGCNERRAVRLAGGFGCCSYLLHVFSPFPAREPCACRKQQGRSSSMAKFGVPSGCGEGLAELPCVGVW</sequence>
<feature type="transmembrane region" description="Helical" evidence="10">
    <location>
        <begin position="112"/>
        <end position="129"/>
    </location>
</feature>
<feature type="transmembrane region" description="Helical" evidence="10">
    <location>
        <begin position="47"/>
        <end position="65"/>
    </location>
</feature>
<evidence type="ECO:0000313" key="14">
    <source>
        <dbReference type="Proteomes" id="UP001163823"/>
    </source>
</evidence>
<dbReference type="InterPro" id="IPR038770">
    <property type="entry name" value="Na+/solute_symporter_sf"/>
</dbReference>
<keyword evidence="7" id="KW-0406">Ion transport</keyword>
<keyword evidence="6 10" id="KW-1133">Transmembrane helix</keyword>
<dbReference type="AlphaFoldDB" id="A0AAD7LK17"/>
<evidence type="ECO:0000256" key="4">
    <source>
        <dbReference type="ARBA" id="ARBA00022692"/>
    </source>
</evidence>
<feature type="transmembrane region" description="Helical" evidence="10">
    <location>
        <begin position="150"/>
        <end position="173"/>
    </location>
</feature>
<comment type="subcellular location">
    <subcellularLocation>
        <location evidence="1">Membrane</location>
        <topology evidence="1">Multi-pass membrane protein</topology>
    </subcellularLocation>
</comment>
<comment type="caution">
    <text evidence="13">The sequence shown here is derived from an EMBL/GenBank/DDBJ whole genome shotgun (WGS) entry which is preliminary data.</text>
</comment>
<evidence type="ECO:0000259" key="12">
    <source>
        <dbReference type="Pfam" id="PF23259"/>
    </source>
</evidence>
<evidence type="ECO:0000256" key="2">
    <source>
        <dbReference type="ARBA" id="ARBA00022448"/>
    </source>
</evidence>
<evidence type="ECO:0000256" key="6">
    <source>
        <dbReference type="ARBA" id="ARBA00022989"/>
    </source>
</evidence>
<dbReference type="PANTHER" id="PTHR32468">
    <property type="entry name" value="CATION/H + ANTIPORTER"/>
    <property type="match status" value="1"/>
</dbReference>
<dbReference type="Gene3D" id="1.20.1530.20">
    <property type="match status" value="1"/>
</dbReference>
<accession>A0AAD7LK17</accession>
<dbReference type="GO" id="GO:1902600">
    <property type="term" value="P:proton transmembrane transport"/>
    <property type="evidence" value="ECO:0007669"/>
    <property type="project" value="InterPro"/>
</dbReference>
<keyword evidence="4 10" id="KW-0812">Transmembrane</keyword>
<dbReference type="InterPro" id="IPR057290">
    <property type="entry name" value="CHX17_C"/>
</dbReference>
<name>A0AAD7LK17_QUISA</name>
<dbReference type="Proteomes" id="UP001163823">
    <property type="component" value="Chromosome 8"/>
</dbReference>
<reference evidence="13" key="1">
    <citation type="journal article" date="2023" name="Science">
        <title>Elucidation of the pathway for biosynthesis of saponin adjuvants from the soapbark tree.</title>
        <authorList>
            <person name="Reed J."/>
            <person name="Orme A."/>
            <person name="El-Demerdash A."/>
            <person name="Owen C."/>
            <person name="Martin L.B.B."/>
            <person name="Misra R.C."/>
            <person name="Kikuchi S."/>
            <person name="Rejzek M."/>
            <person name="Martin A.C."/>
            <person name="Harkess A."/>
            <person name="Leebens-Mack J."/>
            <person name="Louveau T."/>
            <person name="Stephenson M.J."/>
            <person name="Osbourn A."/>
        </authorList>
    </citation>
    <scope>NUCLEOTIDE SEQUENCE</scope>
    <source>
        <strain evidence="13">S10</strain>
    </source>
</reference>
<dbReference type="Pfam" id="PF00999">
    <property type="entry name" value="Na_H_Exchanger"/>
    <property type="match status" value="1"/>
</dbReference>
<evidence type="ECO:0000256" key="7">
    <source>
        <dbReference type="ARBA" id="ARBA00023065"/>
    </source>
</evidence>
<dbReference type="GO" id="GO:0016020">
    <property type="term" value="C:membrane"/>
    <property type="evidence" value="ECO:0007669"/>
    <property type="project" value="UniProtKB-SubCell"/>
</dbReference>
<dbReference type="KEGG" id="qsa:O6P43_020147"/>
<dbReference type="GO" id="GO:0012505">
    <property type="term" value="C:endomembrane system"/>
    <property type="evidence" value="ECO:0007669"/>
    <property type="project" value="TreeGrafter"/>
</dbReference>
<dbReference type="GO" id="GO:0015297">
    <property type="term" value="F:antiporter activity"/>
    <property type="evidence" value="ECO:0007669"/>
    <property type="project" value="InterPro"/>
</dbReference>
<dbReference type="GO" id="GO:0006885">
    <property type="term" value="P:regulation of pH"/>
    <property type="evidence" value="ECO:0007669"/>
    <property type="project" value="TreeGrafter"/>
</dbReference>
<keyword evidence="14" id="KW-1185">Reference proteome</keyword>
<keyword evidence="2" id="KW-0813">Transport</keyword>
<dbReference type="GO" id="GO:0006813">
    <property type="term" value="P:potassium ion transport"/>
    <property type="evidence" value="ECO:0007669"/>
    <property type="project" value="UniProtKB-KW"/>
</dbReference>
<evidence type="ECO:0000256" key="1">
    <source>
        <dbReference type="ARBA" id="ARBA00004141"/>
    </source>
</evidence>